<dbReference type="GO" id="GO:0004519">
    <property type="term" value="F:endonuclease activity"/>
    <property type="evidence" value="ECO:0007669"/>
    <property type="project" value="UniProtKB-KW"/>
</dbReference>
<evidence type="ECO:0000256" key="1">
    <source>
        <dbReference type="ARBA" id="ARBA00022679"/>
    </source>
</evidence>
<dbReference type="InterPro" id="IPR043502">
    <property type="entry name" value="DNA/RNA_pol_sf"/>
</dbReference>
<evidence type="ECO:0000256" key="5">
    <source>
        <dbReference type="ARBA" id="ARBA00022801"/>
    </source>
</evidence>
<dbReference type="Gene3D" id="3.30.70.270">
    <property type="match status" value="1"/>
</dbReference>
<keyword evidence="6" id="KW-0695">RNA-directed DNA polymerase</keyword>
<evidence type="ECO:0000256" key="6">
    <source>
        <dbReference type="ARBA" id="ARBA00022918"/>
    </source>
</evidence>
<dbReference type="SUPFAM" id="SSF56672">
    <property type="entry name" value="DNA/RNA polymerases"/>
    <property type="match status" value="1"/>
</dbReference>
<evidence type="ECO:0000256" key="3">
    <source>
        <dbReference type="ARBA" id="ARBA00022722"/>
    </source>
</evidence>
<dbReference type="GO" id="GO:0003964">
    <property type="term" value="F:RNA-directed DNA polymerase activity"/>
    <property type="evidence" value="ECO:0007669"/>
    <property type="project" value="UniProtKB-KW"/>
</dbReference>
<keyword evidence="1" id="KW-0808">Transferase</keyword>
<keyword evidence="5" id="KW-0378">Hydrolase</keyword>
<name>Q3S7K6_HV1</name>
<organism evidence="7">
    <name type="scientific">Human immunodeficiency virus type 1</name>
    <name type="common">HIV-1</name>
    <dbReference type="NCBI Taxonomy" id="11676"/>
    <lineage>
        <taxon>Viruses</taxon>
        <taxon>Riboviria</taxon>
        <taxon>Pararnavirae</taxon>
        <taxon>Artverviricota</taxon>
        <taxon>Revtraviricetes</taxon>
        <taxon>Ortervirales</taxon>
        <taxon>Retroviridae</taxon>
        <taxon>Orthoretrovirinae</taxon>
        <taxon>Lentivirus</taxon>
        <taxon>Lentivirus humimdef1</taxon>
    </lineage>
</organism>
<evidence type="ECO:0000256" key="2">
    <source>
        <dbReference type="ARBA" id="ARBA00022695"/>
    </source>
</evidence>
<organismHost>
    <name type="scientific">Homo sapiens</name>
    <name type="common">Human</name>
    <dbReference type="NCBI Taxonomy" id="9606"/>
</organismHost>
<dbReference type="EMBL" id="DQ155124">
    <property type="protein sequence ID" value="AAZ91650.1"/>
    <property type="molecule type" value="Genomic_DNA"/>
</dbReference>
<dbReference type="GO" id="GO:0016787">
    <property type="term" value="F:hydrolase activity"/>
    <property type="evidence" value="ECO:0007669"/>
    <property type="project" value="UniProtKB-KW"/>
</dbReference>
<feature type="non-terminal residue" evidence="7">
    <location>
        <position position="1"/>
    </location>
</feature>
<gene>
    <name evidence="7" type="primary">pol</name>
</gene>
<accession>Q3S7K6</accession>
<keyword evidence="3" id="KW-0540">Nuclease</keyword>
<dbReference type="InterPro" id="IPR043128">
    <property type="entry name" value="Rev_trsase/Diguanyl_cyclase"/>
</dbReference>
<evidence type="ECO:0000313" key="7">
    <source>
        <dbReference type="EMBL" id="AAZ91650.1"/>
    </source>
</evidence>
<reference evidence="7" key="1">
    <citation type="submission" date="2005-08" db="EMBL/GenBank/DDBJ databases">
        <title>Genomic Diversity of HIV-1 subtypes in Northern Kenya.</title>
        <authorList>
            <person name="Khamadi S.A."/>
            <person name="Ochieng W."/>
            <person name="Lihana R.W."/>
            <person name="Kiptoo M.K."/>
            <person name="Kinyua J.G."/>
            <person name="Lagat N."/>
            <person name="Muriuki J."/>
            <person name="Mwangi J."/>
            <person name="Pelle R."/>
            <person name="Muigai A."/>
            <person name="Carter J."/>
            <person name="Yamada R."/>
            <person name="Mpoke S."/>
        </authorList>
    </citation>
    <scope>NUCLEOTIDE SEQUENCE</scope>
    <source>
        <strain evidence="7">MADH001</strain>
    </source>
</reference>
<feature type="non-terminal residue" evidence="7">
    <location>
        <position position="127"/>
    </location>
</feature>
<sequence>HMCSLGCHSIFHLVLLKLCQKIEARNGWPKGSTLAADRCYNKSINSNLCRYGKRKEKSTKIGPENPYNTPVFAIKKMDSTKWRKSVDPMGTQSKISRLLGSQSWITTPSRAIKDKIMCHDLDVGDCI</sequence>
<dbReference type="Gene3D" id="3.10.10.10">
    <property type="entry name" value="HIV Type 1 Reverse Transcriptase, subunit A, domain 1"/>
    <property type="match status" value="1"/>
</dbReference>
<evidence type="ECO:0000256" key="4">
    <source>
        <dbReference type="ARBA" id="ARBA00022759"/>
    </source>
</evidence>
<proteinExistence type="predicted"/>
<keyword evidence="4" id="KW-0255">Endonuclease</keyword>
<protein>
    <submittedName>
        <fullName evidence="7">Pol protein</fullName>
    </submittedName>
</protein>
<keyword evidence="2" id="KW-0548">Nucleotidyltransferase</keyword>